<proteinExistence type="predicted"/>
<feature type="compositionally biased region" description="Basic and acidic residues" evidence="1">
    <location>
        <begin position="13"/>
        <end position="33"/>
    </location>
</feature>
<keyword evidence="3" id="KW-1185">Reference proteome</keyword>
<evidence type="ECO:0000313" key="2">
    <source>
        <dbReference type="EMBL" id="GIQ91250.1"/>
    </source>
</evidence>
<dbReference type="AlphaFoldDB" id="A0A9K3DAA2"/>
<evidence type="ECO:0000256" key="1">
    <source>
        <dbReference type="SAM" id="MobiDB-lite"/>
    </source>
</evidence>
<comment type="caution">
    <text evidence="2">The sequence shown here is derived from an EMBL/GenBank/DDBJ whole genome shotgun (WGS) entry which is preliminary data.</text>
</comment>
<dbReference type="Proteomes" id="UP000265618">
    <property type="component" value="Unassembled WGS sequence"/>
</dbReference>
<reference evidence="2 3" key="1">
    <citation type="journal article" date="2018" name="PLoS ONE">
        <title>The draft genome of Kipferlia bialata reveals reductive genome evolution in fornicate parasites.</title>
        <authorList>
            <person name="Tanifuji G."/>
            <person name="Takabayashi S."/>
            <person name="Kume K."/>
            <person name="Takagi M."/>
            <person name="Nakayama T."/>
            <person name="Kamikawa R."/>
            <person name="Inagaki Y."/>
            <person name="Hashimoto T."/>
        </authorList>
    </citation>
    <scope>NUCLEOTIDE SEQUENCE [LARGE SCALE GENOMIC DNA]</scope>
    <source>
        <strain evidence="2">NY0173</strain>
    </source>
</reference>
<name>A0A9K3DAA2_9EUKA</name>
<feature type="region of interest" description="Disordered" evidence="1">
    <location>
        <begin position="1"/>
        <end position="50"/>
    </location>
</feature>
<sequence>MPSSDPSCASEVDVPHEYTMRQGADREREREPQGHWSDTDSDSEGVVLSQARPVCSVPSSHAEICRQASVARKQTAAQRLRTDPIPRLLV</sequence>
<evidence type="ECO:0000313" key="3">
    <source>
        <dbReference type="Proteomes" id="UP000265618"/>
    </source>
</evidence>
<dbReference type="EMBL" id="BDIP01007397">
    <property type="protein sequence ID" value="GIQ91250.1"/>
    <property type="molecule type" value="Genomic_DNA"/>
</dbReference>
<protein>
    <submittedName>
        <fullName evidence="2">Uncharacterized protein</fullName>
    </submittedName>
</protein>
<feature type="non-terminal residue" evidence="2">
    <location>
        <position position="1"/>
    </location>
</feature>
<gene>
    <name evidence="2" type="ORF">KIPB_014418</name>
</gene>
<accession>A0A9K3DAA2</accession>
<organism evidence="2 3">
    <name type="scientific">Kipferlia bialata</name>
    <dbReference type="NCBI Taxonomy" id="797122"/>
    <lineage>
        <taxon>Eukaryota</taxon>
        <taxon>Metamonada</taxon>
        <taxon>Carpediemonas-like organisms</taxon>
        <taxon>Kipferlia</taxon>
    </lineage>
</organism>